<dbReference type="Pfam" id="PF02595">
    <property type="entry name" value="Gly_kinase"/>
    <property type="match status" value="1"/>
</dbReference>
<proteinExistence type="inferred from homology"/>
<evidence type="ECO:0000313" key="5">
    <source>
        <dbReference type="EMBL" id="NVN49730.1"/>
    </source>
</evidence>
<dbReference type="InterPro" id="IPR018197">
    <property type="entry name" value="Glycerate_kinase_RE-like"/>
</dbReference>
<dbReference type="SUPFAM" id="SSF110738">
    <property type="entry name" value="Glycerate kinase I"/>
    <property type="match status" value="1"/>
</dbReference>
<evidence type="ECO:0000256" key="3">
    <source>
        <dbReference type="ARBA" id="ARBA00022777"/>
    </source>
</evidence>
<evidence type="ECO:0000256" key="2">
    <source>
        <dbReference type="ARBA" id="ARBA00022679"/>
    </source>
</evidence>
<dbReference type="Gene3D" id="3.90.1510.10">
    <property type="entry name" value="Glycerate kinase, domain 2"/>
    <property type="match status" value="1"/>
</dbReference>
<dbReference type="RefSeq" id="WP_178358104.1">
    <property type="nucleotide sequence ID" value="NZ_JABFYL010000018.1"/>
</dbReference>
<dbReference type="Gene3D" id="3.40.50.10350">
    <property type="entry name" value="Glycerate kinase, domain 1"/>
    <property type="match status" value="1"/>
</dbReference>
<dbReference type="GO" id="GO:0008887">
    <property type="term" value="F:glycerate kinase activity"/>
    <property type="evidence" value="ECO:0007669"/>
    <property type="project" value="UniProtKB-UniRule"/>
</dbReference>
<dbReference type="AlphaFoldDB" id="A0A850PNL8"/>
<protein>
    <submittedName>
        <fullName evidence="5">Glycerate kinase</fullName>
        <ecNumber evidence="5">2.7.1.31</ecNumber>
    </submittedName>
</protein>
<comment type="caution">
    <text evidence="5">The sequence shown here is derived from an EMBL/GenBank/DDBJ whole genome shotgun (WGS) entry which is preliminary data.</text>
</comment>
<dbReference type="PIRSF" id="PIRSF006078">
    <property type="entry name" value="GlxK"/>
    <property type="match status" value="1"/>
</dbReference>
<dbReference type="EC" id="2.7.1.31" evidence="5"/>
<dbReference type="InterPro" id="IPR004381">
    <property type="entry name" value="Glycerate_kinase"/>
</dbReference>
<dbReference type="GO" id="GO:0031388">
    <property type="term" value="P:organic acid phosphorylation"/>
    <property type="evidence" value="ECO:0007669"/>
    <property type="project" value="UniProtKB-UniRule"/>
</dbReference>
<gene>
    <name evidence="5" type="ORF">HLY00_29</name>
</gene>
<reference evidence="5 6" key="1">
    <citation type="submission" date="2020-05" db="EMBL/GenBank/DDBJ databases">
        <title>Draft genome sequence of Mycobacterium hippocampi DL, isolated from European seabass, Dicentrarchus labrax, reared in fish farms.</title>
        <authorList>
            <person name="Stathopoulou P."/>
            <person name="Asimakis E."/>
            <person name="Tzokas K."/>
            <person name="Batargias C."/>
            <person name="Tsiamis G."/>
        </authorList>
    </citation>
    <scope>NUCLEOTIDE SEQUENCE [LARGE SCALE GENOMIC DNA]</scope>
    <source>
        <strain evidence="5 6">DL</strain>
    </source>
</reference>
<organism evidence="5 6">
    <name type="scientific">Mycolicibacterium hippocampi</name>
    <dbReference type="NCBI Taxonomy" id="659824"/>
    <lineage>
        <taxon>Bacteria</taxon>
        <taxon>Bacillati</taxon>
        <taxon>Actinomycetota</taxon>
        <taxon>Actinomycetes</taxon>
        <taxon>Mycobacteriales</taxon>
        <taxon>Mycobacteriaceae</taxon>
        <taxon>Mycolicibacterium</taxon>
    </lineage>
</organism>
<keyword evidence="6" id="KW-1185">Reference proteome</keyword>
<dbReference type="PANTHER" id="PTHR21599:SF0">
    <property type="entry name" value="GLYCERATE KINASE"/>
    <property type="match status" value="1"/>
</dbReference>
<keyword evidence="3 4" id="KW-0418">Kinase</keyword>
<evidence type="ECO:0000256" key="1">
    <source>
        <dbReference type="ARBA" id="ARBA00006284"/>
    </source>
</evidence>
<accession>A0A850PNL8</accession>
<dbReference type="NCBIfam" id="TIGR00045">
    <property type="entry name" value="glycerate kinase"/>
    <property type="match status" value="1"/>
</dbReference>
<sequence>MRVLIAPDKFKGSLSAAEVAAHLASGLADAGVDSDMLPLADGGDGSIDAAAAAGFSRVECSVRDALGRRHRAAIAIRQNTAVVELAGTCGLATLPPGQLAPIQASSHGFGEALVHAVRSGARTLVLALGGSASTDGGVGMLAALGFQFRDDRGRLLDPSAGNLGRIHTVDSTRAVDLEDIDVVVATDVISPLLGGTGAAAVFGPQKGATGNQIAELEAGLRNFTEAARRSGWTDAEDIAVSAGAGAAGGCGFAAALLGADLVSGADFFLDLLGFDHHLSGTDMVITGEGRLDDQTLAGKLPAAVLQRAALLPVVAVVGRDELRSDRERFVAIHAVADLTDVDTASDRIRTSELLRVIGARIGRSLPLVTQRA</sequence>
<comment type="similarity">
    <text evidence="1 4">Belongs to the glycerate kinase type-1 family.</text>
</comment>
<keyword evidence="2 4" id="KW-0808">Transferase</keyword>
<evidence type="ECO:0000256" key="4">
    <source>
        <dbReference type="PIRNR" id="PIRNR006078"/>
    </source>
</evidence>
<dbReference type="EMBL" id="JABFYL010000018">
    <property type="protein sequence ID" value="NVN49730.1"/>
    <property type="molecule type" value="Genomic_DNA"/>
</dbReference>
<evidence type="ECO:0000313" key="6">
    <source>
        <dbReference type="Proteomes" id="UP000570517"/>
    </source>
</evidence>
<name>A0A850PNL8_9MYCO</name>
<dbReference type="InterPro" id="IPR036129">
    <property type="entry name" value="Glycerate_kinase_sf"/>
</dbReference>
<dbReference type="Proteomes" id="UP000570517">
    <property type="component" value="Unassembled WGS sequence"/>
</dbReference>
<dbReference type="InterPro" id="IPR018193">
    <property type="entry name" value="Glyc_kinase_flavodox-like_fold"/>
</dbReference>
<dbReference type="PANTHER" id="PTHR21599">
    <property type="entry name" value="GLYCERATE KINASE"/>
    <property type="match status" value="1"/>
</dbReference>